<dbReference type="PANTHER" id="PTHR43442:SF3">
    <property type="entry name" value="GLUCONOKINASE-RELATED"/>
    <property type="match status" value="1"/>
</dbReference>
<dbReference type="SUPFAM" id="SSF52540">
    <property type="entry name" value="P-loop containing nucleoside triphosphate hydrolases"/>
    <property type="match status" value="1"/>
</dbReference>
<evidence type="ECO:0000256" key="1">
    <source>
        <dbReference type="ARBA" id="ARBA00004761"/>
    </source>
</evidence>
<evidence type="ECO:0000313" key="10">
    <source>
        <dbReference type="EMBL" id="GAA5517645.1"/>
    </source>
</evidence>
<name>A0ABP9WCT7_9MICO</name>
<evidence type="ECO:0000256" key="2">
    <source>
        <dbReference type="ARBA" id="ARBA00008420"/>
    </source>
</evidence>
<evidence type="ECO:0000256" key="3">
    <source>
        <dbReference type="ARBA" id="ARBA00012054"/>
    </source>
</evidence>
<proteinExistence type="inferred from homology"/>
<dbReference type="PANTHER" id="PTHR43442">
    <property type="entry name" value="GLUCONOKINASE-RELATED"/>
    <property type="match status" value="1"/>
</dbReference>
<protein>
    <recommendedName>
        <fullName evidence="3 9">Gluconokinase</fullName>
        <ecNumber evidence="3 9">2.7.1.12</ecNumber>
    </recommendedName>
</protein>
<keyword evidence="6 9" id="KW-0418">Kinase</keyword>
<keyword evidence="7 9" id="KW-0067">ATP-binding</keyword>
<comment type="caution">
    <text evidence="10">The sequence shown here is derived from an EMBL/GenBank/DDBJ whole genome shotgun (WGS) entry which is preliminary data.</text>
</comment>
<evidence type="ECO:0000256" key="9">
    <source>
        <dbReference type="RuleBase" id="RU363066"/>
    </source>
</evidence>
<dbReference type="InterPro" id="IPR006001">
    <property type="entry name" value="Therm_gnt_kin"/>
</dbReference>
<comment type="similarity">
    <text evidence="2 9">Belongs to the gluconokinase GntK/GntV family.</text>
</comment>
<dbReference type="Pfam" id="PF13671">
    <property type="entry name" value="AAA_33"/>
    <property type="match status" value="1"/>
</dbReference>
<evidence type="ECO:0000256" key="6">
    <source>
        <dbReference type="ARBA" id="ARBA00022777"/>
    </source>
</evidence>
<organism evidence="10 11">
    <name type="scientific">Demequina sediminis</name>
    <dbReference type="NCBI Taxonomy" id="1930058"/>
    <lineage>
        <taxon>Bacteria</taxon>
        <taxon>Bacillati</taxon>
        <taxon>Actinomycetota</taxon>
        <taxon>Actinomycetes</taxon>
        <taxon>Micrococcales</taxon>
        <taxon>Demequinaceae</taxon>
        <taxon>Demequina</taxon>
    </lineage>
</organism>
<dbReference type="InterPro" id="IPR027417">
    <property type="entry name" value="P-loop_NTPase"/>
</dbReference>
<evidence type="ECO:0000256" key="5">
    <source>
        <dbReference type="ARBA" id="ARBA00022741"/>
    </source>
</evidence>
<dbReference type="Gene3D" id="3.40.50.300">
    <property type="entry name" value="P-loop containing nucleotide triphosphate hydrolases"/>
    <property type="match status" value="1"/>
</dbReference>
<evidence type="ECO:0000256" key="7">
    <source>
        <dbReference type="ARBA" id="ARBA00022840"/>
    </source>
</evidence>
<evidence type="ECO:0000313" key="11">
    <source>
        <dbReference type="Proteomes" id="UP001426770"/>
    </source>
</evidence>
<keyword evidence="4 9" id="KW-0808">Transferase</keyword>
<sequence length="173" mass="17886">MTSHAIPRIVVMGPSATGKSTVGAALAAALAVPFVDADDLHPDTNLAKMAAGTPLDDADRWPWLDRVGGVLADAASTGGVVVACSALRREYRDRLRANAPGAWCVELTISEEEATRRCAARDGHFMPAALVASQFAILEGLGVDEPGVRVDATAATADIVARALKALTAEAAR</sequence>
<comment type="pathway">
    <text evidence="1">Carbohydrate acid metabolism.</text>
</comment>
<reference evidence="10 11" key="1">
    <citation type="submission" date="2024-02" db="EMBL/GenBank/DDBJ databases">
        <title>Lysinimicrobium sediminis NBRC 112286.</title>
        <authorList>
            <person name="Ichikawa N."/>
            <person name="Katano-Makiyama Y."/>
            <person name="Hidaka K."/>
        </authorList>
    </citation>
    <scope>NUCLEOTIDE SEQUENCE [LARGE SCALE GENOMIC DNA]</scope>
    <source>
        <strain evidence="10 11">NBRC 112286</strain>
    </source>
</reference>
<keyword evidence="5 9" id="KW-0547">Nucleotide-binding</keyword>
<evidence type="ECO:0000256" key="8">
    <source>
        <dbReference type="ARBA" id="ARBA00048090"/>
    </source>
</evidence>
<dbReference type="NCBIfam" id="TIGR01313">
    <property type="entry name" value="therm_gnt_kin"/>
    <property type="match status" value="1"/>
</dbReference>
<comment type="catalytic activity">
    <reaction evidence="8 9">
        <text>D-gluconate + ATP = 6-phospho-D-gluconate + ADP + H(+)</text>
        <dbReference type="Rhea" id="RHEA:19433"/>
        <dbReference type="ChEBI" id="CHEBI:15378"/>
        <dbReference type="ChEBI" id="CHEBI:18391"/>
        <dbReference type="ChEBI" id="CHEBI:30616"/>
        <dbReference type="ChEBI" id="CHEBI:58759"/>
        <dbReference type="ChEBI" id="CHEBI:456216"/>
        <dbReference type="EC" id="2.7.1.12"/>
    </reaction>
</comment>
<dbReference type="RefSeq" id="WP_286215684.1">
    <property type="nucleotide sequence ID" value="NZ_AP027736.1"/>
</dbReference>
<dbReference type="EMBL" id="BAABRR010000001">
    <property type="protein sequence ID" value="GAA5517645.1"/>
    <property type="molecule type" value="Genomic_DNA"/>
</dbReference>
<dbReference type="CDD" id="cd02021">
    <property type="entry name" value="GntK"/>
    <property type="match status" value="1"/>
</dbReference>
<accession>A0ABP9WCT7</accession>
<dbReference type="EC" id="2.7.1.12" evidence="3 9"/>
<keyword evidence="11" id="KW-1185">Reference proteome</keyword>
<dbReference type="Proteomes" id="UP001426770">
    <property type="component" value="Unassembled WGS sequence"/>
</dbReference>
<evidence type="ECO:0000256" key="4">
    <source>
        <dbReference type="ARBA" id="ARBA00022679"/>
    </source>
</evidence>
<gene>
    <name evidence="10" type="ORF">Lsed01_00053</name>
</gene>